<dbReference type="SUPFAM" id="SSF55729">
    <property type="entry name" value="Acyl-CoA N-acyltransferases (Nat)"/>
    <property type="match status" value="1"/>
</dbReference>
<dbReference type="InterPro" id="IPR016181">
    <property type="entry name" value="Acyl_CoA_acyltransferase"/>
</dbReference>
<dbReference type="RefSeq" id="WP_232183565.1">
    <property type="nucleotide sequence ID" value="NZ_JAIOAP010000002.1"/>
</dbReference>
<dbReference type="EMBL" id="JASKHM010000002">
    <property type="protein sequence ID" value="MEQ4481668.1"/>
    <property type="molecule type" value="Genomic_DNA"/>
</dbReference>
<proteinExistence type="predicted"/>
<dbReference type="CDD" id="cd04301">
    <property type="entry name" value="NAT_SF"/>
    <property type="match status" value="1"/>
</dbReference>
<comment type="caution">
    <text evidence="2">The sequence shown here is derived from an EMBL/GenBank/DDBJ whole genome shotgun (WGS) entry which is preliminary data.</text>
</comment>
<evidence type="ECO:0000313" key="3">
    <source>
        <dbReference type="Proteomes" id="UP001493487"/>
    </source>
</evidence>
<gene>
    <name evidence="2" type="ORF">QJS35_04590</name>
</gene>
<dbReference type="InterPro" id="IPR000182">
    <property type="entry name" value="GNAT_dom"/>
</dbReference>
<dbReference type="Proteomes" id="UP001493487">
    <property type="component" value="Unassembled WGS sequence"/>
</dbReference>
<dbReference type="Gene3D" id="3.40.630.30">
    <property type="match status" value="1"/>
</dbReference>
<name>A0ABV1KNN7_9BACL</name>
<dbReference type="PROSITE" id="PS51186">
    <property type="entry name" value="GNAT"/>
    <property type="match status" value="1"/>
</dbReference>
<sequence length="176" mass="20323">MNVDGPLSKLIMKKETLFDLPAFHCPTGYRIRHFEPGDERNWEDLIRLSYTREVDFGQKIGTYSLLFPDRILFLCRGEQPVATATAWQTDKADDSGWYLHMVGVLPEYSGKGLGFAITIAALHKMREVGCELAFLETDDFRLPAIRIYLKLGFQPVYKDESHPARWERIVQLISQR</sequence>
<accession>A0ABV1KNN7</accession>
<feature type="domain" description="N-acetyltransferase" evidence="1">
    <location>
        <begin position="29"/>
        <end position="171"/>
    </location>
</feature>
<evidence type="ECO:0000259" key="1">
    <source>
        <dbReference type="PROSITE" id="PS51186"/>
    </source>
</evidence>
<reference evidence="2 3" key="1">
    <citation type="journal article" date="2023" name="Genome Announc.">
        <title>Pan-Genome Analyses of the Genus Cohnella and Proposal of the Novel Species Cohnella silvisoli sp. nov., Isolated from Forest Soil.</title>
        <authorList>
            <person name="Wang C."/>
            <person name="Mao L."/>
            <person name="Bao G."/>
            <person name="Zhu H."/>
        </authorList>
    </citation>
    <scope>NUCLEOTIDE SEQUENCE [LARGE SCALE GENOMIC DNA]</scope>
    <source>
        <strain evidence="2 3">NL03-T5-1</strain>
    </source>
</reference>
<keyword evidence="3" id="KW-1185">Reference proteome</keyword>
<protein>
    <submittedName>
        <fullName evidence="2">GNAT family N-acetyltransferase</fullName>
    </submittedName>
</protein>
<dbReference type="Pfam" id="PF00583">
    <property type="entry name" value="Acetyltransf_1"/>
    <property type="match status" value="1"/>
</dbReference>
<organism evidence="2 3">
    <name type="scientific">Cohnella silvisoli</name>
    <dbReference type="NCBI Taxonomy" id="2873699"/>
    <lineage>
        <taxon>Bacteria</taxon>
        <taxon>Bacillati</taxon>
        <taxon>Bacillota</taxon>
        <taxon>Bacilli</taxon>
        <taxon>Bacillales</taxon>
        <taxon>Paenibacillaceae</taxon>
        <taxon>Cohnella</taxon>
    </lineage>
</organism>
<evidence type="ECO:0000313" key="2">
    <source>
        <dbReference type="EMBL" id="MEQ4481668.1"/>
    </source>
</evidence>